<protein>
    <submittedName>
        <fullName evidence="6">Putative membrane protein</fullName>
    </submittedName>
</protein>
<sequence>MPAPSDPVTRSQPIPPSDSTRAEAPSKAGAQASPEAHAGASPSVSPWGWVPSLYFLQGIPYMVVMSLSTVIYKNMSVSNTDVALYTSSLYLPWVIKPLWSPLVEMLGTKRLWTTLLQLGMGAALAAVALTLPMDHFFQLSLAMFWLMAFASASHDIAADGFYMLALPQHQQAAFVGVRSTFYRLASIACNGGMVWLAGELHDEGQDWAHAWQVVLALCAAVFIALAGFHAWRLPRPAADLPPPPAQRQWHHFFDIFGEFFRKPGLMVIIGFLLLYRFPEAQLLKLATPFLLDPASKGGLGLDNKAVGLAYGTVGLVALTLGGLLGGWIISKVGLKRALWPLVLAMHLPNVVFVAMAWNHPGSLWAICAALAVEQFGYGLGFTAYLMFMILVADGPHKTAHYALCTGFMALGMMVPGMWSGWLQSQLGYLHFFLWVLVAAVPSLVMTALIRVPDGFGKKQPEA</sequence>
<keyword evidence="5" id="KW-0472">Membrane</keyword>
<accession>A0A0U3CU06</accession>
<gene>
    <name evidence="6" type="ORF">RD2015_287</name>
</gene>
<evidence type="ECO:0000313" key="7">
    <source>
        <dbReference type="Proteomes" id="UP000060699"/>
    </source>
</evidence>
<dbReference type="AlphaFoldDB" id="A0A0U3CU06"/>
<dbReference type="InterPro" id="IPR036259">
    <property type="entry name" value="MFS_trans_sf"/>
</dbReference>
<keyword evidence="4" id="KW-1133">Transmembrane helix</keyword>
<dbReference type="OrthoDB" id="9787815at2"/>
<proteinExistence type="predicted"/>
<keyword evidence="2" id="KW-0813">Transport</keyword>
<dbReference type="SUPFAM" id="SSF103473">
    <property type="entry name" value="MFS general substrate transporter"/>
    <property type="match status" value="1"/>
</dbReference>
<dbReference type="KEGG" id="rdp:RD2015_287"/>
<dbReference type="Pfam" id="PF07690">
    <property type="entry name" value="MFS_1"/>
    <property type="match status" value="1"/>
</dbReference>
<dbReference type="InterPro" id="IPR011701">
    <property type="entry name" value="MFS"/>
</dbReference>
<comment type="subcellular location">
    <subcellularLocation>
        <location evidence="1">Membrane</location>
        <topology evidence="1">Multi-pass membrane protein</topology>
    </subcellularLocation>
</comment>
<evidence type="ECO:0000256" key="4">
    <source>
        <dbReference type="ARBA" id="ARBA00022989"/>
    </source>
</evidence>
<dbReference type="InterPro" id="IPR004752">
    <property type="entry name" value="AmpG_permease/AT-1"/>
</dbReference>
<dbReference type="GO" id="GO:0016020">
    <property type="term" value="C:membrane"/>
    <property type="evidence" value="ECO:0007669"/>
    <property type="project" value="UniProtKB-SubCell"/>
</dbReference>
<dbReference type="GO" id="GO:0022857">
    <property type="term" value="F:transmembrane transporter activity"/>
    <property type="evidence" value="ECO:0007669"/>
    <property type="project" value="InterPro"/>
</dbReference>
<name>A0A0U3CU06_9BURK</name>
<evidence type="ECO:0000256" key="3">
    <source>
        <dbReference type="ARBA" id="ARBA00022692"/>
    </source>
</evidence>
<dbReference type="PATRIC" id="fig|76731.3.peg.292"/>
<dbReference type="Gene3D" id="1.20.1250.20">
    <property type="entry name" value="MFS general substrate transporter like domains"/>
    <property type="match status" value="1"/>
</dbReference>
<reference evidence="6 7" key="1">
    <citation type="submission" date="2015-12" db="EMBL/GenBank/DDBJ databases">
        <title>Complete genome of Roseateles depolymerans KCTC 42856.</title>
        <authorList>
            <person name="Kim K.M."/>
        </authorList>
    </citation>
    <scope>NUCLEOTIDE SEQUENCE [LARGE SCALE GENOMIC DNA]</scope>
    <source>
        <strain evidence="6 7">KCTC 42856</strain>
    </source>
</reference>
<evidence type="ECO:0000256" key="2">
    <source>
        <dbReference type="ARBA" id="ARBA00022448"/>
    </source>
</evidence>
<keyword evidence="3" id="KW-0812">Transmembrane</keyword>
<evidence type="ECO:0000256" key="5">
    <source>
        <dbReference type="ARBA" id="ARBA00023136"/>
    </source>
</evidence>
<dbReference type="Proteomes" id="UP000060699">
    <property type="component" value="Chromosome"/>
</dbReference>
<dbReference type="EMBL" id="CP013729">
    <property type="protein sequence ID" value="ALV04790.1"/>
    <property type="molecule type" value="Genomic_DNA"/>
</dbReference>
<evidence type="ECO:0000313" key="6">
    <source>
        <dbReference type="EMBL" id="ALV04790.1"/>
    </source>
</evidence>
<evidence type="ECO:0000256" key="1">
    <source>
        <dbReference type="ARBA" id="ARBA00004141"/>
    </source>
</evidence>
<dbReference type="PANTHER" id="PTHR12778:SF10">
    <property type="entry name" value="MAJOR FACILITATOR SUPERFAMILY DOMAIN-CONTAINING PROTEIN 3"/>
    <property type="match status" value="1"/>
</dbReference>
<dbReference type="STRING" id="76731.RD2015_287"/>
<dbReference type="PANTHER" id="PTHR12778">
    <property type="entry name" value="SOLUTE CARRIER FAMILY 33 ACETYL-COA TRANSPORTER -RELATED"/>
    <property type="match status" value="1"/>
</dbReference>
<keyword evidence="7" id="KW-1185">Reference proteome</keyword>
<organism evidence="6 7">
    <name type="scientific">Roseateles depolymerans</name>
    <dbReference type="NCBI Taxonomy" id="76731"/>
    <lineage>
        <taxon>Bacteria</taxon>
        <taxon>Pseudomonadati</taxon>
        <taxon>Pseudomonadota</taxon>
        <taxon>Betaproteobacteria</taxon>
        <taxon>Burkholderiales</taxon>
        <taxon>Sphaerotilaceae</taxon>
        <taxon>Roseateles</taxon>
    </lineage>
</organism>
<dbReference type="RefSeq" id="WP_083525222.1">
    <property type="nucleotide sequence ID" value="NZ_CP013729.1"/>
</dbReference>